<dbReference type="PROSITE" id="PS51910">
    <property type="entry name" value="GH18_2"/>
    <property type="match status" value="1"/>
</dbReference>
<dbReference type="SMART" id="SM00636">
    <property type="entry name" value="Glyco_18"/>
    <property type="match status" value="1"/>
</dbReference>
<name>A0A6M9U0Y9_9VIRU</name>
<sequence length="462" mass="53060">MWKKIVVILLFINCLKANEVSKKSNILSLISHDKSSMFRNICFMNIMSRYRYEYPYKNEYIPTDVCTHLFFGNAAINDLGAIVYSYPWSQEEADDLQQLFTMKGRGVLQHIYLSVGGPEHSGYNVGNLYTASTNSTNYISNTNMFIDIWRRIFTDDFYSDSFITSLEDILKNFDFTGINLNYHFPQWPSNNDEEMEQYIKFIKKLRESFKPSFNIAISIQGGKSTSKLPIKKILEYVDYINIVDNVDFYYNGINSRVAGNNYKTILHDSINQLKEYDLKAFNFYLPLHGQGYKVNVVDYYNKRAASALNEITVKGSIRGLNFSNLLGYVTFAELCILHATINRPEKFKSTSSTAINNDETSAQLSNTLNQSFFIPLKEDTIESCGSWITNNLDESNLLVDLISYTDVLDVQEIVDVIRQNHIGGLYIQNIDEDDYLNACNFGNSSLINSINRPYTPNKKNVL</sequence>
<accession>A0A6M9U0Y9</accession>
<gene>
    <name evidence="2" type="primary">ORF48</name>
</gene>
<dbReference type="GO" id="GO:0005576">
    <property type="term" value="C:extracellular region"/>
    <property type="evidence" value="ECO:0007669"/>
    <property type="project" value="TreeGrafter"/>
</dbReference>
<dbReference type="GO" id="GO:0004568">
    <property type="term" value="F:chitinase activity"/>
    <property type="evidence" value="ECO:0007669"/>
    <property type="project" value="TreeGrafter"/>
</dbReference>
<evidence type="ECO:0000259" key="1">
    <source>
        <dbReference type="PROSITE" id="PS51910"/>
    </source>
</evidence>
<dbReference type="Gene3D" id="3.20.20.80">
    <property type="entry name" value="Glycosidases"/>
    <property type="match status" value="1"/>
</dbReference>
<organism evidence="2">
    <name type="scientific">Drosophila-associated filamentous virus</name>
    <dbReference type="NCBI Taxonomy" id="2743186"/>
    <lineage>
        <taxon>Viruses</taxon>
    </lineage>
</organism>
<dbReference type="GO" id="GO:0006032">
    <property type="term" value="P:chitin catabolic process"/>
    <property type="evidence" value="ECO:0007669"/>
    <property type="project" value="TreeGrafter"/>
</dbReference>
<dbReference type="EMBL" id="MT496836">
    <property type="protein sequence ID" value="QKN22502.1"/>
    <property type="molecule type" value="Genomic_DNA"/>
</dbReference>
<feature type="domain" description="GH18" evidence="1">
    <location>
        <begin position="44"/>
        <end position="457"/>
    </location>
</feature>
<evidence type="ECO:0000313" key="2">
    <source>
        <dbReference type="EMBL" id="QKN22502.1"/>
    </source>
</evidence>
<dbReference type="GO" id="GO:0005975">
    <property type="term" value="P:carbohydrate metabolic process"/>
    <property type="evidence" value="ECO:0007669"/>
    <property type="project" value="InterPro"/>
</dbReference>
<dbReference type="InterPro" id="IPR001223">
    <property type="entry name" value="Glyco_hydro18_cat"/>
</dbReference>
<dbReference type="InterPro" id="IPR011583">
    <property type="entry name" value="Chitinase_II/V-like_cat"/>
</dbReference>
<dbReference type="InterPro" id="IPR017853">
    <property type="entry name" value="GH"/>
</dbReference>
<reference evidence="2" key="1">
    <citation type="journal article" date="2021" name="Virus">
        <title>The discovery, distribution and diversity of DNA viruses associated with Drosophila melanogaster in Europe.</title>
        <authorList>
            <person name="Wallace M.A."/>
            <person name="Coffman K.A."/>
            <person name="Gilbert C."/>
            <person name="Ravindran S."/>
            <person name="Albery G.F."/>
            <person name="Abbott J."/>
            <person name="Argyridou E."/>
            <person name="Bellosta P."/>
            <person name="Betancourt A.J."/>
            <person name="Colinet H."/>
            <person name="Eric K."/>
            <person name="Glaser-Schmitt A."/>
            <person name="Grath S."/>
            <person name="Jelic M."/>
            <person name="Kankare M."/>
            <person name="Kozeretska I."/>
            <person name="Loeschcke V."/>
            <person name="Montchamp-Moreau C."/>
            <person name="Ometto L."/>
            <person name="Onder B.S."/>
            <person name="Orengo D.J."/>
            <person name="Parsch J."/>
            <person name="Pascual M."/>
            <person name="Patenkovic A."/>
            <person name="Puerma E."/>
            <person name="Ritchie M.G."/>
            <person name="Rota-Stabelli O."/>
            <person name="Schou M.F."/>
            <person name="Serga S.V."/>
            <person name="Stamenkovic-Radak M."/>
            <person name="Tanaskovic M."/>
            <person name="Veselinovic M.S."/>
            <person name="Vieira J."/>
            <person name="Vieira C.P."/>
            <person name="Kapun M."/>
            <person name="Flatt T."/>
            <person name="Gonzalez J."/>
            <person name="Staubach F."/>
            <person name="Obbard D.J."/>
        </authorList>
    </citation>
    <scope>NUCLEOTIDE SEQUENCE</scope>
    <source>
        <strain evidence="2">Filamentous_ES_Gim_15_30_pool</strain>
    </source>
</reference>
<dbReference type="Pfam" id="PF00704">
    <property type="entry name" value="Glyco_hydro_18"/>
    <property type="match status" value="1"/>
</dbReference>
<dbReference type="InterPro" id="IPR050314">
    <property type="entry name" value="Glycosyl_Hydrlase_18"/>
</dbReference>
<dbReference type="PANTHER" id="PTHR11177:SF390">
    <property type="entry name" value="CHITINASE 11"/>
    <property type="match status" value="1"/>
</dbReference>
<dbReference type="SUPFAM" id="SSF51445">
    <property type="entry name" value="(Trans)glycosidases"/>
    <property type="match status" value="1"/>
</dbReference>
<dbReference type="PANTHER" id="PTHR11177">
    <property type="entry name" value="CHITINASE"/>
    <property type="match status" value="1"/>
</dbReference>
<protein>
    <recommendedName>
        <fullName evidence="1">GH18 domain-containing protein</fullName>
    </recommendedName>
</protein>
<proteinExistence type="predicted"/>
<dbReference type="GO" id="GO:0008061">
    <property type="term" value="F:chitin binding"/>
    <property type="evidence" value="ECO:0007669"/>
    <property type="project" value="InterPro"/>
</dbReference>